<keyword evidence="4" id="KW-0256">Endoplasmic reticulum</keyword>
<comment type="subcellular location">
    <subcellularLocation>
        <location evidence="2">Endoplasmic reticulum</location>
    </subcellularLocation>
    <subcellularLocation>
        <location evidence="3">Membrane</location>
    </subcellularLocation>
    <subcellularLocation>
        <location evidence="1">Mitochondrion</location>
    </subcellularLocation>
</comment>
<proteinExistence type="predicted"/>
<evidence type="ECO:0000313" key="9">
    <source>
        <dbReference type="EMBL" id="KAL1856258.1"/>
    </source>
</evidence>
<keyword evidence="5" id="KW-0496">Mitochondrion</keyword>
<evidence type="ECO:0000256" key="1">
    <source>
        <dbReference type="ARBA" id="ARBA00004173"/>
    </source>
</evidence>
<comment type="caution">
    <text evidence="9">The sequence shown here is derived from an EMBL/GenBank/DDBJ whole genome shotgun (WGS) entry which is preliminary data.</text>
</comment>
<accession>A0ABR3W8U9</accession>
<keyword evidence="10" id="KW-1185">Reference proteome</keyword>
<evidence type="ECO:0000256" key="4">
    <source>
        <dbReference type="ARBA" id="ARBA00022824"/>
    </source>
</evidence>
<feature type="compositionally biased region" description="Basic and acidic residues" evidence="8">
    <location>
        <begin position="382"/>
        <end position="414"/>
    </location>
</feature>
<evidence type="ECO:0000256" key="5">
    <source>
        <dbReference type="ARBA" id="ARBA00023128"/>
    </source>
</evidence>
<dbReference type="Proteomes" id="UP001583177">
    <property type="component" value="Unassembled WGS sequence"/>
</dbReference>
<dbReference type="InterPro" id="IPR052374">
    <property type="entry name" value="SERAC1"/>
</dbReference>
<evidence type="ECO:0000256" key="6">
    <source>
        <dbReference type="ARBA" id="ARBA00023136"/>
    </source>
</evidence>
<evidence type="ECO:0000256" key="8">
    <source>
        <dbReference type="SAM" id="MobiDB-lite"/>
    </source>
</evidence>
<feature type="coiled-coil region" evidence="7">
    <location>
        <begin position="284"/>
        <end position="338"/>
    </location>
</feature>
<keyword evidence="6" id="KW-0472">Membrane</keyword>
<keyword evidence="7" id="KW-0175">Coiled coil</keyword>
<protein>
    <submittedName>
        <fullName evidence="9">Uncharacterized protein</fullName>
    </submittedName>
</protein>
<feature type="region of interest" description="Disordered" evidence="8">
    <location>
        <begin position="614"/>
        <end position="633"/>
    </location>
</feature>
<organism evidence="9 10">
    <name type="scientific">Diaporthe australafricana</name>
    <dbReference type="NCBI Taxonomy" id="127596"/>
    <lineage>
        <taxon>Eukaryota</taxon>
        <taxon>Fungi</taxon>
        <taxon>Dikarya</taxon>
        <taxon>Ascomycota</taxon>
        <taxon>Pezizomycotina</taxon>
        <taxon>Sordariomycetes</taxon>
        <taxon>Sordariomycetidae</taxon>
        <taxon>Diaporthales</taxon>
        <taxon>Diaporthaceae</taxon>
        <taxon>Diaporthe</taxon>
    </lineage>
</organism>
<evidence type="ECO:0000313" key="10">
    <source>
        <dbReference type="Proteomes" id="UP001583177"/>
    </source>
</evidence>
<reference evidence="9 10" key="1">
    <citation type="journal article" date="2024" name="IMA Fungus">
        <title>IMA Genome - F19 : A genome assembly and annotation guide to empower mycologists, including annotated draft genome sequences of Ceratocystis pirilliformis, Diaporthe australafricana, Fusarium ophioides, Paecilomyces lecythidis, and Sporothrix stenoceras.</title>
        <authorList>
            <person name="Aylward J."/>
            <person name="Wilson A.M."/>
            <person name="Visagie C.M."/>
            <person name="Spraker J."/>
            <person name="Barnes I."/>
            <person name="Buitendag C."/>
            <person name="Ceriani C."/>
            <person name="Del Mar Angel L."/>
            <person name="du Plessis D."/>
            <person name="Fuchs T."/>
            <person name="Gasser K."/>
            <person name="Kramer D."/>
            <person name="Li W."/>
            <person name="Munsamy K."/>
            <person name="Piso A."/>
            <person name="Price J.L."/>
            <person name="Sonnekus B."/>
            <person name="Thomas C."/>
            <person name="van der Nest A."/>
            <person name="van Dijk A."/>
            <person name="van Heerden A."/>
            <person name="van Vuuren N."/>
            <person name="Yilmaz N."/>
            <person name="Duong T.A."/>
            <person name="van der Merwe N.A."/>
            <person name="Wingfield M.J."/>
            <person name="Wingfield B.D."/>
        </authorList>
    </citation>
    <scope>NUCLEOTIDE SEQUENCE [LARGE SCALE GENOMIC DNA]</scope>
    <source>
        <strain evidence="9 10">CMW 18300</strain>
    </source>
</reference>
<name>A0ABR3W8U9_9PEZI</name>
<dbReference type="PANTHER" id="PTHR48182">
    <property type="entry name" value="PROTEIN SERAC1"/>
    <property type="match status" value="1"/>
</dbReference>
<evidence type="ECO:0000256" key="7">
    <source>
        <dbReference type="SAM" id="Coils"/>
    </source>
</evidence>
<dbReference type="EMBL" id="JAWRVE010000124">
    <property type="protein sequence ID" value="KAL1856258.1"/>
    <property type="molecule type" value="Genomic_DNA"/>
</dbReference>
<feature type="region of interest" description="Disordered" evidence="8">
    <location>
        <begin position="370"/>
        <end position="414"/>
    </location>
</feature>
<evidence type="ECO:0000256" key="3">
    <source>
        <dbReference type="ARBA" id="ARBA00004370"/>
    </source>
</evidence>
<dbReference type="PANTHER" id="PTHR48182:SF2">
    <property type="entry name" value="PROTEIN SERAC1"/>
    <property type="match status" value="1"/>
</dbReference>
<sequence length="692" mass="76543">MESLPGDIPRARIMAFGYNTTISPFNKSTAIVSDVAKQLISHLINKRRSQTFLHVASNTGHEDLANSVCGILFLGTPHKGSHLASFMGVISDVVKSLLGRSGDAIIEDLSSNSRHLLELDQLLRFKLAKIDIYSFYELLPLKPLSRPVVERHSALLNLPSELEQIGLEADHRQMCKPPDRNHFIYETIAQRIISIMNRQVHKSQYASDLVEMTNNFVSKHMDHIAELTKQLHECQIGSELTPMVAVLQHTVSLHVSQAEPPVSGFEEVMRSLPIHEVKSFVDGIQRLMERAKSLQDLILMTERENERKRAHTCVETERQASEQRIRELMAENARLKAIVTDKDGSSRHGPGTEGLAGAFNKKGRISYRKSELSPAVIQQSPAKREGADENPGCEHHISHPGEKVPKNSGIPHEDPQVMVRSKEISPRKRQRIDEDPTREIEMRSALRMAHFDGSARSWNLEEDSGVLLGKDLDRIGSHHHVKEPVGHELNLGVDHSRPPWSQDVGAPSQFGPRHAADLGMAGADTFGTGLPENTGYSPMGTGLVAEYEARFQGRGTITRADVDVVPRETQESQAKPRFDARGAEAGAYLPGNGEQEPRPTEDRIAGENLDTAGKHLDRGQEEPLPGSPLSQGLEVRETVQQPAESMMATNESKLKYNLEQMQGVVEKLSLMLQAGQHVMGAHDECAISAAAS</sequence>
<evidence type="ECO:0000256" key="2">
    <source>
        <dbReference type="ARBA" id="ARBA00004240"/>
    </source>
</evidence>
<feature type="region of interest" description="Disordered" evidence="8">
    <location>
        <begin position="580"/>
        <end position="601"/>
    </location>
</feature>
<gene>
    <name evidence="9" type="ORF">Daus18300_010830</name>
</gene>